<dbReference type="EMBL" id="DTAU01000152">
    <property type="protein sequence ID" value="HFQ79650.1"/>
    <property type="molecule type" value="Genomic_DNA"/>
</dbReference>
<feature type="transmembrane region" description="Helical" evidence="1">
    <location>
        <begin position="6"/>
        <end position="25"/>
    </location>
</feature>
<sequence>MNTFFAAIIILGVAIAITIAAVVWITTTYHSMIWRPEILKIIEIEIYRNTTDNNWWLYIKAENMGENKAEIYKLEIYGIEIKELKPPKTIDPGKIDEIYIKLDKEYVYGTMYTVKLYLKSGTVYPVLEKTIRV</sequence>
<keyword evidence="1" id="KW-0472">Membrane</keyword>
<comment type="caution">
    <text evidence="3">The sequence shown here is derived from an EMBL/GenBank/DDBJ whole genome shotgun (WGS) entry which is preliminary data.</text>
</comment>
<evidence type="ECO:0000313" key="2">
    <source>
        <dbReference type="EMBL" id="HFQ79650.1"/>
    </source>
</evidence>
<dbReference type="AlphaFoldDB" id="A0A7J3N0G2"/>
<reference evidence="3" key="1">
    <citation type="journal article" date="2020" name="mSystems">
        <title>Genome- and Community-Level Interaction Insights into Carbon Utilization and Element Cycling Functions of Hydrothermarchaeota in Hydrothermal Sediment.</title>
        <authorList>
            <person name="Zhou Z."/>
            <person name="Liu Y."/>
            <person name="Xu W."/>
            <person name="Pan J."/>
            <person name="Luo Z.H."/>
            <person name="Li M."/>
        </authorList>
    </citation>
    <scope>NUCLEOTIDE SEQUENCE [LARGE SCALE GENOMIC DNA]</scope>
    <source>
        <strain evidence="2">SpSt-629</strain>
        <strain evidence="3">SpSt-688</strain>
    </source>
</reference>
<evidence type="ECO:0000256" key="1">
    <source>
        <dbReference type="SAM" id="Phobius"/>
    </source>
</evidence>
<dbReference type="EMBL" id="DTDH01000222">
    <property type="protein sequence ID" value="HGT99342.1"/>
    <property type="molecule type" value="Genomic_DNA"/>
</dbReference>
<name>A0A7J3N0G2_9CREN</name>
<protein>
    <submittedName>
        <fullName evidence="3">Uncharacterized protein</fullName>
    </submittedName>
</protein>
<keyword evidence="1" id="KW-0812">Transmembrane</keyword>
<evidence type="ECO:0000313" key="3">
    <source>
        <dbReference type="EMBL" id="HGT99342.1"/>
    </source>
</evidence>
<organism evidence="3">
    <name type="scientific">Ignisphaera aggregans</name>
    <dbReference type="NCBI Taxonomy" id="334771"/>
    <lineage>
        <taxon>Archaea</taxon>
        <taxon>Thermoproteota</taxon>
        <taxon>Thermoprotei</taxon>
        <taxon>Desulfurococcales</taxon>
        <taxon>Desulfurococcaceae</taxon>
        <taxon>Ignisphaera</taxon>
    </lineage>
</organism>
<accession>A0A7J3N0G2</accession>
<proteinExistence type="predicted"/>
<gene>
    <name evidence="2" type="ORF">ENT99_08165</name>
    <name evidence="3" type="ORF">ENU64_07970</name>
</gene>
<keyword evidence="1" id="KW-1133">Transmembrane helix</keyword>